<dbReference type="InterPro" id="IPR012337">
    <property type="entry name" value="RNaseH-like_sf"/>
</dbReference>
<dbReference type="SUPFAM" id="SSF53098">
    <property type="entry name" value="Ribonuclease H-like"/>
    <property type="match status" value="1"/>
</dbReference>
<dbReference type="OrthoDB" id="1376257at2"/>
<dbReference type="STRING" id="926556.Echvi_3203"/>
<dbReference type="EMBL" id="CP003346">
    <property type="protein sequence ID" value="AGA79432.1"/>
    <property type="molecule type" value="Genomic_DNA"/>
</dbReference>
<dbReference type="InterPro" id="IPR047960">
    <property type="entry name" value="Transpos_IS1380"/>
</dbReference>
<reference evidence="3" key="1">
    <citation type="submission" date="2012-02" db="EMBL/GenBank/DDBJ databases">
        <title>The complete genome of Echinicola vietnamensis DSM 17526.</title>
        <authorList>
            <person name="Lucas S."/>
            <person name="Copeland A."/>
            <person name="Lapidus A."/>
            <person name="Glavina del Rio T."/>
            <person name="Dalin E."/>
            <person name="Tice H."/>
            <person name="Bruce D."/>
            <person name="Goodwin L."/>
            <person name="Pitluck S."/>
            <person name="Peters L."/>
            <person name="Ovchinnikova G."/>
            <person name="Teshima H."/>
            <person name="Kyrpides N."/>
            <person name="Mavromatis K."/>
            <person name="Ivanova N."/>
            <person name="Brettin T."/>
            <person name="Detter J.C."/>
            <person name="Han C."/>
            <person name="Larimer F."/>
            <person name="Land M."/>
            <person name="Hauser L."/>
            <person name="Markowitz V."/>
            <person name="Cheng J.-F."/>
            <person name="Hugenholtz P."/>
            <person name="Woyke T."/>
            <person name="Wu D."/>
            <person name="Brambilla E."/>
            <person name="Klenk H.-P."/>
            <person name="Eisen J.A."/>
        </authorList>
    </citation>
    <scope>NUCLEOTIDE SEQUENCE [LARGE SCALE GENOMIC DNA]</scope>
    <source>
        <strain evidence="3">DSM 17526 / LMG 23754 / KMM 6221</strain>
    </source>
</reference>
<dbReference type="NCBIfam" id="NF033539">
    <property type="entry name" value="transpos_IS1380"/>
    <property type="match status" value="1"/>
</dbReference>
<dbReference type="InterPro" id="IPR025668">
    <property type="entry name" value="Tnp_DDE_dom"/>
</dbReference>
<sequence length="440" mass="51146">MKSSTKMVNLPIEYSSKPVTPFGGMSLMKRFIDQVGIREKLEALNLPQPGSNRGYDPKQIVESFWLGIWTGASRFIHCDWLRYDQVLHSIFGWDTMPSQSTYSRFFGKFSQSLNTEIFPDLQHWFFDQLNIGSLTVDFDSSVITRYGDQQGSAKGYNPNKRGRNSHHPLMAFVEQTRMVANAWMRPGDTAASSSCKEFMEETFKQVLKDKEIGLVRADSGFYTEELMSYLEEEQLNYIIAVKMYPNVKSEVWAIKDWIKLAKGIELSEMTFSHENGKPRRYILIKKQIEIRPNSGGKMLFEDEPGYRYSCYVTNMDLPLDQIWNMYNNRADCENRIKELKYDFGLENFCLQDFWATEASFRFIMVAYNLMSLFRHFALNHHNWATLGTLRSYCFALGAWTASHANKKVLKISLPTKRRPWMEGIFAQISTLNNPFKYSNA</sequence>
<dbReference type="PATRIC" id="fig|926556.3.peg.3373"/>
<dbReference type="AlphaFoldDB" id="L0G1L8"/>
<evidence type="ECO:0000313" key="2">
    <source>
        <dbReference type="EMBL" id="AGA79432.1"/>
    </source>
</evidence>
<keyword evidence="3" id="KW-1185">Reference proteome</keyword>
<dbReference type="HOGENOM" id="CLU_028186_1_0_10"/>
<protein>
    <submittedName>
        <fullName evidence="2">Transposase family protein</fullName>
    </submittedName>
</protein>
<evidence type="ECO:0000313" key="3">
    <source>
        <dbReference type="Proteomes" id="UP000010796"/>
    </source>
</evidence>
<dbReference type="Proteomes" id="UP000010796">
    <property type="component" value="Chromosome"/>
</dbReference>
<dbReference type="RefSeq" id="WP_015266978.1">
    <property type="nucleotide sequence ID" value="NC_019904.1"/>
</dbReference>
<feature type="domain" description="Transposase DDE" evidence="1">
    <location>
        <begin position="17"/>
        <end position="430"/>
    </location>
</feature>
<dbReference type="KEGG" id="evi:Echvi_3203"/>
<accession>L0G1L8</accession>
<dbReference type="eggNOG" id="COG3385">
    <property type="taxonomic scope" value="Bacteria"/>
</dbReference>
<evidence type="ECO:0000259" key="1">
    <source>
        <dbReference type="Pfam" id="PF13701"/>
    </source>
</evidence>
<dbReference type="Pfam" id="PF13701">
    <property type="entry name" value="DDE_Tnp_1_4"/>
    <property type="match status" value="1"/>
</dbReference>
<name>L0G1L8_ECHVK</name>
<organism evidence="2 3">
    <name type="scientific">Echinicola vietnamensis (strain DSM 17526 / LMG 23754 / KMM 6221)</name>
    <dbReference type="NCBI Taxonomy" id="926556"/>
    <lineage>
        <taxon>Bacteria</taxon>
        <taxon>Pseudomonadati</taxon>
        <taxon>Bacteroidota</taxon>
        <taxon>Cytophagia</taxon>
        <taxon>Cytophagales</taxon>
        <taxon>Cyclobacteriaceae</taxon>
        <taxon>Echinicola</taxon>
    </lineage>
</organism>
<dbReference type="eggNOG" id="COG5421">
    <property type="taxonomic scope" value="Bacteria"/>
</dbReference>
<proteinExistence type="predicted"/>
<gene>
    <name evidence="2" type="ordered locus">Echvi_3203</name>
</gene>